<dbReference type="RefSeq" id="WP_166693897.1">
    <property type="nucleotide sequence ID" value="NZ_WAEL01000011.1"/>
</dbReference>
<reference evidence="2" key="1">
    <citation type="submission" date="2019-09" db="EMBL/GenBank/DDBJ databases">
        <authorList>
            <person name="Jung D.-H."/>
        </authorList>
    </citation>
    <scope>NUCLEOTIDE SEQUENCE [LARGE SCALE GENOMIC DNA]</scope>
    <source>
        <strain evidence="2">JA-25</strain>
    </source>
</reference>
<name>A0ABX0QMK7_9BACT</name>
<evidence type="ECO:0000313" key="1">
    <source>
        <dbReference type="EMBL" id="NID13362.1"/>
    </source>
</evidence>
<organism evidence="1 2">
    <name type="scientific">Fibrivirga algicola</name>
    <dbReference type="NCBI Taxonomy" id="2950420"/>
    <lineage>
        <taxon>Bacteria</taxon>
        <taxon>Pseudomonadati</taxon>
        <taxon>Bacteroidota</taxon>
        <taxon>Cytophagia</taxon>
        <taxon>Cytophagales</taxon>
        <taxon>Spirosomataceae</taxon>
        <taxon>Fibrivirga</taxon>
    </lineage>
</organism>
<dbReference type="EMBL" id="WAEL01000011">
    <property type="protein sequence ID" value="NID13362.1"/>
    <property type="molecule type" value="Genomic_DNA"/>
</dbReference>
<proteinExistence type="predicted"/>
<protein>
    <submittedName>
        <fullName evidence="1">Uncharacterized protein</fullName>
    </submittedName>
</protein>
<gene>
    <name evidence="1" type="ORF">F7231_24540</name>
</gene>
<reference evidence="2" key="2">
    <citation type="submission" date="2023-07" db="EMBL/GenBank/DDBJ databases">
        <authorList>
            <person name="Jung D.-H."/>
        </authorList>
    </citation>
    <scope>NUCLEOTIDE SEQUENCE [LARGE SCALE GENOMIC DNA]</scope>
    <source>
        <strain evidence="2">JA-25</strain>
    </source>
</reference>
<evidence type="ECO:0000313" key="2">
    <source>
        <dbReference type="Proteomes" id="UP000606008"/>
    </source>
</evidence>
<comment type="caution">
    <text evidence="1">The sequence shown here is derived from an EMBL/GenBank/DDBJ whole genome shotgun (WGS) entry which is preliminary data.</text>
</comment>
<accession>A0ABX0QMK7</accession>
<sequence>MNYQLDVKTQIYLNKTNFLFYFFYSFHRTVEPKIKSKWIISLEEEANCFVFGQNNKWVELNCSWGLVVEKNLLVDIGTNRFGEPLKIAKFVNNPRNSEWHGYPADYVRNSQDRPSTPILLKWKEEKIIAKHQVVKIRQGKICNL</sequence>
<dbReference type="Proteomes" id="UP000606008">
    <property type="component" value="Unassembled WGS sequence"/>
</dbReference>
<keyword evidence="2" id="KW-1185">Reference proteome</keyword>